<dbReference type="Proteomes" id="UP001153709">
    <property type="component" value="Chromosome 5"/>
</dbReference>
<dbReference type="OrthoDB" id="6779962at2759"/>
<evidence type="ECO:0000313" key="2">
    <source>
        <dbReference type="Proteomes" id="UP001153709"/>
    </source>
</evidence>
<protein>
    <submittedName>
        <fullName evidence="1">Uncharacterized protein</fullName>
    </submittedName>
</protein>
<proteinExistence type="predicted"/>
<name>A0A9N9T0P1_DIABA</name>
<dbReference type="EMBL" id="OU898280">
    <property type="protein sequence ID" value="CAG9834526.1"/>
    <property type="molecule type" value="Genomic_DNA"/>
</dbReference>
<dbReference type="AlphaFoldDB" id="A0A9N9T0P1"/>
<gene>
    <name evidence="1" type="ORF">DIABBA_LOCUS7820</name>
</gene>
<keyword evidence="2" id="KW-1185">Reference proteome</keyword>
<organism evidence="1 2">
    <name type="scientific">Diabrotica balteata</name>
    <name type="common">Banded cucumber beetle</name>
    <dbReference type="NCBI Taxonomy" id="107213"/>
    <lineage>
        <taxon>Eukaryota</taxon>
        <taxon>Metazoa</taxon>
        <taxon>Ecdysozoa</taxon>
        <taxon>Arthropoda</taxon>
        <taxon>Hexapoda</taxon>
        <taxon>Insecta</taxon>
        <taxon>Pterygota</taxon>
        <taxon>Neoptera</taxon>
        <taxon>Endopterygota</taxon>
        <taxon>Coleoptera</taxon>
        <taxon>Polyphaga</taxon>
        <taxon>Cucujiformia</taxon>
        <taxon>Chrysomeloidea</taxon>
        <taxon>Chrysomelidae</taxon>
        <taxon>Galerucinae</taxon>
        <taxon>Diabroticina</taxon>
        <taxon>Diabroticites</taxon>
        <taxon>Diabrotica</taxon>
    </lineage>
</organism>
<reference evidence="1" key="1">
    <citation type="submission" date="2022-01" db="EMBL/GenBank/DDBJ databases">
        <authorList>
            <person name="King R."/>
        </authorList>
    </citation>
    <scope>NUCLEOTIDE SEQUENCE</scope>
</reference>
<sequence length="111" mass="12916">MVAKITAKLNELNLKLQELAFIVNPLNTNSNEIHVEQFGIHTGSLEMQLIDLKSKTFLEWKIYRIERQVEKVGSPEMYVRNAKKWRALKEIPRIEGLYSPHGIIFQIGIVR</sequence>
<evidence type="ECO:0000313" key="1">
    <source>
        <dbReference type="EMBL" id="CAG9834526.1"/>
    </source>
</evidence>
<accession>A0A9N9T0P1</accession>